<reference evidence="2" key="4">
    <citation type="submission" date="2016-09" db="EMBL/GenBank/DDBJ databases">
        <authorList>
            <person name="Pfeiffer F."/>
        </authorList>
    </citation>
    <scope>NUCLEOTIDE SEQUENCE</scope>
    <source>
        <strain evidence="2">ATCC 43099</strain>
    </source>
</reference>
<keyword evidence="1" id="KW-1133">Transmembrane helix</keyword>
<reference evidence="4" key="1">
    <citation type="submission" date="2010-02" db="EMBL/GenBank/DDBJ databases">
        <title>Complete sequence of chromosome of Natrialba magadii ATCC 43099.</title>
        <authorList>
            <consortium name="US DOE Joint Genome Institute"/>
            <person name="Lucas S."/>
            <person name="Copeland A."/>
            <person name="Lapidus A."/>
            <person name="Cheng J.-F."/>
            <person name="Bruce D."/>
            <person name="Goodwin L."/>
            <person name="Pitluck S."/>
            <person name="Davenport K."/>
            <person name="Saunders E."/>
            <person name="Detter J.C."/>
            <person name="Han C."/>
            <person name="Tapia R."/>
            <person name="Land M."/>
            <person name="Hauser L."/>
            <person name="Kyrpides N."/>
            <person name="Mikhailova N."/>
            <person name="De Castro R.E."/>
            <person name="Maupin-Furlow J.A."/>
            <person name="Woyke T."/>
        </authorList>
    </citation>
    <scope>NUCLEOTIDE SEQUENCE [LARGE SCALE GENOMIC DNA]</scope>
    <source>
        <strain evidence="4">ATCC 43099 / DSM 3394 / CCM 3739 / CIP 104546 / IAM 13178 / JCM 8861 / NBRC 102185 / NCIMB 2190 / MS3</strain>
    </source>
</reference>
<dbReference type="EMBL" id="CP001932">
    <property type="protein sequence ID" value="ADD04311.1"/>
    <property type="molecule type" value="Genomic_DNA"/>
</dbReference>
<dbReference type="KEGG" id="nmg:Nmag_0726"/>
<dbReference type="EMBL" id="AOHS01000051">
    <property type="protein sequence ID" value="ELY26713.1"/>
    <property type="molecule type" value="Genomic_DNA"/>
</dbReference>
<dbReference type="GeneID" id="8823554"/>
<reference evidence="2 4" key="2">
    <citation type="journal article" date="2012" name="BMC Genomics">
        <title>A comparative genomics perspective on the genetic content of the alkaliphilic haloarchaeon Natrialba magadii ATCC 43099T.</title>
        <authorList>
            <person name="Siddaramappa S."/>
            <person name="Challacombe J.F."/>
            <person name="Decastro R.E."/>
            <person name="Pfeiffer F."/>
            <person name="Sastre D.E."/>
            <person name="Gimenez M.I."/>
            <person name="Paggi R.A."/>
            <person name="Detter J.C."/>
            <person name="Davenport K.W."/>
            <person name="Goodwin L.A."/>
            <person name="Kyrpides N."/>
            <person name="Tapia R."/>
            <person name="Pitluck S."/>
            <person name="Lucas S."/>
            <person name="Woyke T."/>
            <person name="Maupin-Furlow J.A."/>
        </authorList>
    </citation>
    <scope>NUCLEOTIDE SEQUENCE [LARGE SCALE GENOMIC DNA]</scope>
    <source>
        <strain evidence="2">ATCC 43099</strain>
        <strain evidence="4">ATCC 43099 / DSM 3394 / CCM 3739 / CIP 104546 / IAM 13178 / JCM 8861 / NBRC 102185 / NCIMB 2190 / MS3</strain>
    </source>
</reference>
<keyword evidence="1" id="KW-0812">Transmembrane</keyword>
<reference evidence="3 5" key="3">
    <citation type="journal article" date="2014" name="PLoS Genet.">
        <title>Phylogenetically driven sequencing of extremely halophilic archaea reveals strategies for static and dynamic osmo-response.</title>
        <authorList>
            <person name="Becker E.A."/>
            <person name="Seitzer P.M."/>
            <person name="Tritt A."/>
            <person name="Larsen D."/>
            <person name="Krusor M."/>
            <person name="Yao A.I."/>
            <person name="Wu D."/>
            <person name="Madern D."/>
            <person name="Eisen J.A."/>
            <person name="Darling A.E."/>
            <person name="Facciotti M.T."/>
        </authorList>
    </citation>
    <scope>NUCLEOTIDE SEQUENCE [LARGE SCALE GENOMIC DNA]</scope>
    <source>
        <strain evidence="5">ATCC 43099 / DSM 3394 / CCM 3739 / CIP 104546 / IAM 13178 / JCM 8861 / NBRC 102185 / NCIMB 2190 / MS3</strain>
        <strain evidence="3">MS-3</strain>
    </source>
</reference>
<keyword evidence="1" id="KW-0472">Membrane</keyword>
<dbReference type="HOGENOM" id="CLU_1237963_0_0_2"/>
<sequence>MWLPILQPLTGLLCWLTAPILVALLSPVRQPTDAERARLADVLESAALEPHSVRVRVVDSDIQFLTTRLAGPPRYRVLFVSRAALESLDDEALTALVVARREQKRCYSTLVVMSPLLGAAVGFLLAFFRGAVAVGVVFALSMVLLGWAGTRRLRFYTDRQAGDEVGAAVLADAIEHAVRTGGFAHDTDPGREWFSPNPSFGARIERLRARPDATDTGGASGATTS</sequence>
<feature type="transmembrane region" description="Helical" evidence="1">
    <location>
        <begin position="106"/>
        <end position="125"/>
    </location>
</feature>
<keyword evidence="4" id="KW-1185">Reference proteome</keyword>
<dbReference type="Proteomes" id="UP000001879">
    <property type="component" value="Chromosome"/>
</dbReference>
<feature type="transmembrane region" description="Helical" evidence="1">
    <location>
        <begin position="131"/>
        <end position="150"/>
    </location>
</feature>
<dbReference type="PATRIC" id="fig|547559.17.peg.3175"/>
<dbReference type="OrthoDB" id="170261at2157"/>
<accession>D3SZH7</accession>
<evidence type="ECO:0000256" key="1">
    <source>
        <dbReference type="SAM" id="Phobius"/>
    </source>
</evidence>
<evidence type="ECO:0000313" key="3">
    <source>
        <dbReference type="EMBL" id="ELY26713.1"/>
    </source>
</evidence>
<dbReference type="RefSeq" id="WP_004216486.1">
    <property type="nucleotide sequence ID" value="NC_013922.1"/>
</dbReference>
<dbReference type="Proteomes" id="UP000011543">
    <property type="component" value="Unassembled WGS sequence"/>
</dbReference>
<dbReference type="STRING" id="547559.Nmag_0726"/>
<protein>
    <submittedName>
        <fullName evidence="2 3">Peptidase</fullName>
    </submittedName>
</protein>
<evidence type="ECO:0000313" key="4">
    <source>
        <dbReference type="Proteomes" id="UP000001879"/>
    </source>
</evidence>
<dbReference type="eggNOG" id="arCOG01334">
    <property type="taxonomic scope" value="Archaea"/>
</dbReference>
<evidence type="ECO:0000313" key="5">
    <source>
        <dbReference type="Proteomes" id="UP000011543"/>
    </source>
</evidence>
<organism evidence="2 4">
    <name type="scientific">Natrialba magadii (strain ATCC 43099 / DSM 3394 / CCM 3739 / CIP 104546 / IAM 13178 / JCM 8861 / NBRC 102185 / NCIMB 2190 / MS3)</name>
    <name type="common">Natronobacterium magadii</name>
    <dbReference type="NCBI Taxonomy" id="547559"/>
    <lineage>
        <taxon>Archaea</taxon>
        <taxon>Methanobacteriati</taxon>
        <taxon>Methanobacteriota</taxon>
        <taxon>Stenosarchaea group</taxon>
        <taxon>Halobacteria</taxon>
        <taxon>Halobacteriales</taxon>
        <taxon>Natrialbaceae</taxon>
        <taxon>Natrialba</taxon>
    </lineage>
</organism>
<evidence type="ECO:0000313" key="2">
    <source>
        <dbReference type="EMBL" id="ADD04311.1"/>
    </source>
</evidence>
<gene>
    <name evidence="2" type="ordered locus">Nmag_0726</name>
    <name evidence="3" type="ORF">C500_16170</name>
</gene>
<dbReference type="AlphaFoldDB" id="D3SZH7"/>
<proteinExistence type="predicted"/>
<feature type="transmembrane region" description="Helical" evidence="1">
    <location>
        <begin position="6"/>
        <end position="28"/>
    </location>
</feature>
<name>D3SZH7_NATMM</name>
<dbReference type="PaxDb" id="547559-Nmag_0726"/>